<feature type="non-terminal residue" evidence="1">
    <location>
        <position position="53"/>
    </location>
</feature>
<dbReference type="Proteomes" id="UP000076871">
    <property type="component" value="Unassembled WGS sequence"/>
</dbReference>
<protein>
    <submittedName>
        <fullName evidence="1">Uncharacterized protein</fullName>
    </submittedName>
</protein>
<dbReference type="AlphaFoldDB" id="A0A165D8D6"/>
<sequence>MIIGFLTRTWTTIQLVAQYRSGVHQNNAQFATISDSLDSMNVQTKTDGDGRSV</sequence>
<evidence type="ECO:0000313" key="1">
    <source>
        <dbReference type="EMBL" id="KZT04321.1"/>
    </source>
</evidence>
<keyword evidence="2" id="KW-1185">Reference proteome</keyword>
<proteinExistence type="predicted"/>
<dbReference type="RefSeq" id="XP_040762061.1">
    <property type="nucleotide sequence ID" value="XM_040909370.1"/>
</dbReference>
<gene>
    <name evidence="1" type="ORF">LAESUDRAFT_728140</name>
</gene>
<dbReference type="GeneID" id="63826399"/>
<name>A0A165D8D6_9APHY</name>
<evidence type="ECO:0000313" key="2">
    <source>
        <dbReference type="Proteomes" id="UP000076871"/>
    </source>
</evidence>
<reference evidence="1 2" key="1">
    <citation type="journal article" date="2016" name="Mol. Biol. Evol.">
        <title>Comparative Genomics of Early-Diverging Mushroom-Forming Fungi Provides Insights into the Origins of Lignocellulose Decay Capabilities.</title>
        <authorList>
            <person name="Nagy L.G."/>
            <person name="Riley R."/>
            <person name="Tritt A."/>
            <person name="Adam C."/>
            <person name="Daum C."/>
            <person name="Floudas D."/>
            <person name="Sun H."/>
            <person name="Yadav J.S."/>
            <person name="Pangilinan J."/>
            <person name="Larsson K.H."/>
            <person name="Matsuura K."/>
            <person name="Barry K."/>
            <person name="Labutti K."/>
            <person name="Kuo R."/>
            <person name="Ohm R.A."/>
            <person name="Bhattacharya S.S."/>
            <person name="Shirouzu T."/>
            <person name="Yoshinaga Y."/>
            <person name="Martin F.M."/>
            <person name="Grigoriev I.V."/>
            <person name="Hibbett D.S."/>
        </authorList>
    </citation>
    <scope>NUCLEOTIDE SEQUENCE [LARGE SCALE GENOMIC DNA]</scope>
    <source>
        <strain evidence="1 2">93-53</strain>
    </source>
</reference>
<organism evidence="1 2">
    <name type="scientific">Laetiporus sulphureus 93-53</name>
    <dbReference type="NCBI Taxonomy" id="1314785"/>
    <lineage>
        <taxon>Eukaryota</taxon>
        <taxon>Fungi</taxon>
        <taxon>Dikarya</taxon>
        <taxon>Basidiomycota</taxon>
        <taxon>Agaricomycotina</taxon>
        <taxon>Agaricomycetes</taxon>
        <taxon>Polyporales</taxon>
        <taxon>Laetiporus</taxon>
    </lineage>
</organism>
<dbReference type="InParanoid" id="A0A165D8D6"/>
<dbReference type="EMBL" id="KV427637">
    <property type="protein sequence ID" value="KZT04321.1"/>
    <property type="molecule type" value="Genomic_DNA"/>
</dbReference>
<accession>A0A165D8D6</accession>